<proteinExistence type="predicted"/>
<reference evidence="1 2" key="1">
    <citation type="journal article" date="2016" name="Front. Microbiol.">
        <title>Genomic Resource of Rice Seed Associated Bacteria.</title>
        <authorList>
            <person name="Midha S."/>
            <person name="Bansal K."/>
            <person name="Sharma S."/>
            <person name="Kumar N."/>
            <person name="Patil P.P."/>
            <person name="Chaudhry V."/>
            <person name="Patil P.B."/>
        </authorList>
    </citation>
    <scope>NUCLEOTIDE SEQUENCE [LARGE SCALE GENOMIC DNA]</scope>
    <source>
        <strain evidence="1 2">RSA11</strain>
    </source>
</reference>
<dbReference type="EMBL" id="LDQV01000012">
    <property type="protein sequence ID" value="KTR27882.1"/>
    <property type="molecule type" value="Genomic_DNA"/>
</dbReference>
<gene>
    <name evidence="1" type="ORF">RSA11_04245</name>
</gene>
<organism evidence="1 2">
    <name type="scientific">Exiguobacterium indicum</name>
    <dbReference type="NCBI Taxonomy" id="296995"/>
    <lineage>
        <taxon>Bacteria</taxon>
        <taxon>Bacillati</taxon>
        <taxon>Bacillota</taxon>
        <taxon>Bacilli</taxon>
        <taxon>Bacillales</taxon>
        <taxon>Bacillales Family XII. Incertae Sedis</taxon>
        <taxon>Exiguobacterium</taxon>
    </lineage>
</organism>
<name>A0AAW3MGU9_9BACL</name>
<evidence type="ECO:0000313" key="1">
    <source>
        <dbReference type="EMBL" id="KTR27882.1"/>
    </source>
</evidence>
<dbReference type="Proteomes" id="UP000072605">
    <property type="component" value="Unassembled WGS sequence"/>
</dbReference>
<evidence type="ECO:0000313" key="2">
    <source>
        <dbReference type="Proteomes" id="UP000072605"/>
    </source>
</evidence>
<dbReference type="RefSeq" id="WP_053453610.1">
    <property type="nucleotide sequence ID" value="NZ_LDQV01000012.1"/>
</dbReference>
<sequence>MKVLLVNKTQIALAGEAPEILAAFERLTQGLQVDIVRQTETLMELDVSESQAKRERVTEQLKMRLGAS</sequence>
<accession>A0AAW3MGU9</accession>
<comment type="caution">
    <text evidence="1">The sequence shown here is derived from an EMBL/GenBank/DDBJ whole genome shotgun (WGS) entry which is preliminary data.</text>
</comment>
<dbReference type="AlphaFoldDB" id="A0AAW3MGU9"/>
<protein>
    <submittedName>
        <fullName evidence="1">Uncharacterized protein</fullName>
    </submittedName>
</protein>